<protein>
    <submittedName>
        <fullName evidence="1">Uncharacterized protein</fullName>
    </submittedName>
</protein>
<evidence type="ECO:0000313" key="1">
    <source>
        <dbReference type="EMBL" id="BCN31009.1"/>
    </source>
</evidence>
<proteinExistence type="predicted"/>
<sequence length="70" mass="8465">MEEAKLDVYAMSTLGQIYFEQEKEEIVMTIEYRRMLTEDIPSCAIELMKAFKESPWNENWTYTWILKKYG</sequence>
<dbReference type="Proteomes" id="UP000595897">
    <property type="component" value="Chromosome"/>
</dbReference>
<evidence type="ECO:0000313" key="2">
    <source>
        <dbReference type="Proteomes" id="UP000595897"/>
    </source>
</evidence>
<dbReference type="EMBL" id="AP024169">
    <property type="protein sequence ID" value="BCN31009.1"/>
    <property type="molecule type" value="Genomic_DNA"/>
</dbReference>
<dbReference type="KEGG" id="ahb:bsdtb5_23040"/>
<accession>A0A7R7IDF4</accession>
<keyword evidence="2" id="KW-1185">Reference proteome</keyword>
<name>A0A7R7IDF4_9FIRM</name>
<reference evidence="1 2" key="1">
    <citation type="submission" date="2020-11" db="EMBL/GenBank/DDBJ databases">
        <title>Draft genome sequencing of a Lachnospiraceae strain isolated from anoxic soil subjected to BSD treatment.</title>
        <authorList>
            <person name="Uek A."/>
            <person name="Tonouchi A."/>
        </authorList>
    </citation>
    <scope>NUCLEOTIDE SEQUENCE [LARGE SCALE GENOMIC DNA]</scope>
    <source>
        <strain evidence="1 2">TB5</strain>
    </source>
</reference>
<gene>
    <name evidence="1" type="ORF">bsdtb5_23040</name>
</gene>
<organism evidence="1 2">
    <name type="scientific">Anaeromicropila herbilytica</name>
    <dbReference type="NCBI Taxonomy" id="2785025"/>
    <lineage>
        <taxon>Bacteria</taxon>
        <taxon>Bacillati</taxon>
        <taxon>Bacillota</taxon>
        <taxon>Clostridia</taxon>
        <taxon>Lachnospirales</taxon>
        <taxon>Lachnospiraceae</taxon>
        <taxon>Anaeromicropila</taxon>
    </lineage>
</organism>
<dbReference type="AlphaFoldDB" id="A0A7R7IDF4"/>